<dbReference type="EMBL" id="LAZR01010153">
    <property type="protein sequence ID" value="KKM68524.1"/>
    <property type="molecule type" value="Genomic_DNA"/>
</dbReference>
<sequence>MADYITLSELKDWGDFDGTNDDEMLGTVISGAIKAIDNYCGRTFTYDEATVRSFSRYGIVRDNVDGRLLLFDEDLASEALVISDSPTVIYLPENNTPYYGMYLVEGSWTYPTVTVSGYWAYSETPPDDIKVGCLKLADWMFEQKNTNEGVGVMITPEGQVLLPSGLPDFIVTILNPYRKARVA</sequence>
<dbReference type="AlphaFoldDB" id="A0A0F9JFC0"/>
<protein>
    <recommendedName>
        <fullName evidence="2">Phage gp6-like head-tail connector protein</fullName>
    </recommendedName>
</protein>
<name>A0A0F9JFC0_9ZZZZ</name>
<dbReference type="Gene3D" id="1.10.3230.30">
    <property type="entry name" value="Phage gp6-like head-tail connector protein"/>
    <property type="match status" value="1"/>
</dbReference>
<organism evidence="1">
    <name type="scientific">marine sediment metagenome</name>
    <dbReference type="NCBI Taxonomy" id="412755"/>
    <lineage>
        <taxon>unclassified sequences</taxon>
        <taxon>metagenomes</taxon>
        <taxon>ecological metagenomes</taxon>
    </lineage>
</organism>
<reference evidence="1" key="1">
    <citation type="journal article" date="2015" name="Nature">
        <title>Complex archaea that bridge the gap between prokaryotes and eukaryotes.</title>
        <authorList>
            <person name="Spang A."/>
            <person name="Saw J.H."/>
            <person name="Jorgensen S.L."/>
            <person name="Zaremba-Niedzwiedzka K."/>
            <person name="Martijn J."/>
            <person name="Lind A.E."/>
            <person name="van Eijk R."/>
            <person name="Schleper C."/>
            <person name="Guy L."/>
            <person name="Ettema T.J."/>
        </authorList>
    </citation>
    <scope>NUCLEOTIDE SEQUENCE</scope>
</reference>
<dbReference type="CDD" id="cd08054">
    <property type="entry name" value="gp6"/>
    <property type="match status" value="1"/>
</dbReference>
<accession>A0A0F9JFC0</accession>
<evidence type="ECO:0000313" key="1">
    <source>
        <dbReference type="EMBL" id="KKM68524.1"/>
    </source>
</evidence>
<gene>
    <name evidence="1" type="ORF">LCGC14_1460000</name>
</gene>
<comment type="caution">
    <text evidence="1">The sequence shown here is derived from an EMBL/GenBank/DDBJ whole genome shotgun (WGS) entry which is preliminary data.</text>
</comment>
<proteinExistence type="predicted"/>
<evidence type="ECO:0008006" key="2">
    <source>
        <dbReference type="Google" id="ProtNLM"/>
    </source>
</evidence>